<feature type="compositionally biased region" description="Basic and acidic residues" evidence="2">
    <location>
        <begin position="350"/>
        <end position="366"/>
    </location>
</feature>
<evidence type="ECO:0000256" key="2">
    <source>
        <dbReference type="SAM" id="MobiDB-lite"/>
    </source>
</evidence>
<keyword evidence="4" id="KW-1185">Reference proteome</keyword>
<dbReference type="Proteomes" id="UP001172673">
    <property type="component" value="Unassembled WGS sequence"/>
</dbReference>
<feature type="coiled-coil region" evidence="1">
    <location>
        <begin position="177"/>
        <end position="211"/>
    </location>
</feature>
<name>A0AA38XND8_9EURO</name>
<sequence>MVTVRAPELVSGTPGHRICRAIYTSDNRPCQWTATSVDQNFCGYHAKQCFDMYKGYKRRNAQLDNLIDSPPEYLAESKIKLANDDFATVEELNILEEIQEYLLDVYNLSDAVIQARKLHHSHFYAKNMDYGHEKLTYQKALERVTLRTAEVLYQKKRWFKWARECQAAEEKQRENEQKKIKREAALFRRQAKEVEARLREFRAKEDARRQEQYLEQAYQENLANQPNAFDDEDLDPIQDFSENQRGTYIALIRHFLWLELQQSTDSAPAGNATIMASQDSAHEPLADVNGTTDVQELASETSTLQVATKKKKAKSRKNKGGSSVLAPEDAEAGPATDTGPANRSGPVLVRSKDSTERPENEPDMTRIEGRDELVSRLLEGMEITNGKLMYHDASGKLRQQERMEPMTKPEVDRIVEEVAEIKTFLFCRLLLSNAVLLPAAMKADSVEFLLQDPEIKSQDLRDLCLRLEQPQLQEIRDACADFYRKDDENDQFSEDESSEDDEPNDDALTFRLKKRRHKHHLPEVWQSKREKGIQTTAPQAPPGLQHHLEQQAKAENQGTTIDFGNLDDKGEFQKANIRVKICGRYIYNYPSQGSMKRGGWLHFSIIAKDCSLHKAVELCKSWDEFSELSVLTLWHYFPNPEWLVWAGDLVRQQYTQVGFFPYMTLNTASDVTTSQRGRDRTGRRVHASSESRNYVCAHMKRNDPVSRRFIQYMSMETSRVLILVRDGKTGRIIWSPPEDELWLARVKRGYGRAARTEWETVRYVGPTFFEEMEKQRRFRLGLDDHYDIYIWCTDPGTPPQFLHASVMEILYRAHRVVDGEGLFSLIAPILKTLTRDGDAWRTQDLQEGENAPTVWDEMMDDPRFEWRTPDGDVSKEIPKNLVYTEADALEEEILFPGDMEGKKRFKPIKNRLTEFESGRMIDSVMRHFVTARDISDKDSEESDTRYIEAGSDEENDWEDEDSEGEESPAFPESRRLAPEDSKEENTDVTKFDPETAVRGIMSKMFPELNKGKAIIESFGPGPQEEDLDMEDELMKYVDMYKAKAFKKSWHDCFLEPGTEDHWRQYSTIYQDAEDSLPFFQASFLLAAQVLRHLNYHPHQHPRVTKDAQRASTVIMLFGSNAASFFKSKRAAKHKNSKLFDQSERSKHIPDRWSCTSCKYRDKKFYQPLDDAIKKSRSSVVSTHYDEVPMEWDICIRPKIAQLFKHGIICVSYAPEEYICGRAFATKEGDRPLDLFLDYRPCLYDIRIPKHLISPYGITVDSLREDARQFAASTPKARFALLRLWSSPYFYPFMVGYEQRQNHAFVDAIGRTWEWKFMPTDSPYSEHSVHYNMTLRFRDHMARFDNGKKLKIRKDVVLVLAKDEEELMRLASAATFLVQTRPWRTEIDFWKSFVNVDVDFLCNLNDAWWL</sequence>
<proteinExistence type="predicted"/>
<feature type="compositionally biased region" description="Basic and acidic residues" evidence="2">
    <location>
        <begin position="935"/>
        <end position="946"/>
    </location>
</feature>
<evidence type="ECO:0000313" key="4">
    <source>
        <dbReference type="Proteomes" id="UP001172673"/>
    </source>
</evidence>
<keyword evidence="1" id="KW-0175">Coiled coil</keyword>
<feature type="compositionally biased region" description="Basic residues" evidence="2">
    <location>
        <begin position="308"/>
        <end position="319"/>
    </location>
</feature>
<feature type="compositionally biased region" description="Acidic residues" evidence="2">
    <location>
        <begin position="950"/>
        <end position="966"/>
    </location>
</feature>
<organism evidence="3 4">
    <name type="scientific">Cladophialophora chaetospira</name>
    <dbReference type="NCBI Taxonomy" id="386627"/>
    <lineage>
        <taxon>Eukaryota</taxon>
        <taxon>Fungi</taxon>
        <taxon>Dikarya</taxon>
        <taxon>Ascomycota</taxon>
        <taxon>Pezizomycotina</taxon>
        <taxon>Eurotiomycetes</taxon>
        <taxon>Chaetothyriomycetidae</taxon>
        <taxon>Chaetothyriales</taxon>
        <taxon>Herpotrichiellaceae</taxon>
        <taxon>Cladophialophora</taxon>
    </lineage>
</organism>
<protein>
    <submittedName>
        <fullName evidence="3">Uncharacterized protein</fullName>
    </submittedName>
</protein>
<evidence type="ECO:0000256" key="1">
    <source>
        <dbReference type="SAM" id="Coils"/>
    </source>
</evidence>
<feature type="compositionally biased region" description="Basic and acidic residues" evidence="2">
    <location>
        <begin position="972"/>
        <end position="993"/>
    </location>
</feature>
<reference evidence="3" key="1">
    <citation type="submission" date="2022-10" db="EMBL/GenBank/DDBJ databases">
        <title>Culturing micro-colonial fungi from biological soil crusts in the Mojave desert and describing Neophaeococcomyces mojavensis, and introducing the new genera and species Taxawa tesnikishii.</title>
        <authorList>
            <person name="Kurbessoian T."/>
            <person name="Stajich J.E."/>
        </authorList>
    </citation>
    <scope>NUCLEOTIDE SEQUENCE</scope>
    <source>
        <strain evidence="3">TK_41</strain>
    </source>
</reference>
<evidence type="ECO:0000313" key="3">
    <source>
        <dbReference type="EMBL" id="KAJ9616708.1"/>
    </source>
</evidence>
<feature type="region of interest" description="Disordered" evidence="2">
    <location>
        <begin position="299"/>
        <end position="366"/>
    </location>
</feature>
<feature type="region of interest" description="Disordered" evidence="2">
    <location>
        <begin position="935"/>
        <end position="993"/>
    </location>
</feature>
<accession>A0AA38XND8</accession>
<dbReference type="EMBL" id="JAPDRK010000001">
    <property type="protein sequence ID" value="KAJ9616708.1"/>
    <property type="molecule type" value="Genomic_DNA"/>
</dbReference>
<gene>
    <name evidence="3" type="ORF">H2200_000427</name>
</gene>
<comment type="caution">
    <text evidence="3">The sequence shown here is derived from an EMBL/GenBank/DDBJ whole genome shotgun (WGS) entry which is preliminary data.</text>
</comment>